<gene>
    <name evidence="11" type="ORF">C2E21_1420</name>
</gene>
<comment type="catalytic activity">
    <reaction evidence="8">
        <text>L-seryl-[protein] + ATP = O-phospho-L-seryl-[protein] + ADP + H(+)</text>
        <dbReference type="Rhea" id="RHEA:17989"/>
        <dbReference type="Rhea" id="RHEA-COMP:9863"/>
        <dbReference type="Rhea" id="RHEA-COMP:11604"/>
        <dbReference type="ChEBI" id="CHEBI:15378"/>
        <dbReference type="ChEBI" id="CHEBI:29999"/>
        <dbReference type="ChEBI" id="CHEBI:30616"/>
        <dbReference type="ChEBI" id="CHEBI:83421"/>
        <dbReference type="ChEBI" id="CHEBI:456216"/>
        <dbReference type="EC" id="2.7.11.22"/>
    </reaction>
</comment>
<keyword evidence="4 9" id="KW-0547">Nucleotide-binding</keyword>
<dbReference type="GO" id="GO:0005634">
    <property type="term" value="C:nucleus"/>
    <property type="evidence" value="ECO:0007669"/>
    <property type="project" value="TreeGrafter"/>
</dbReference>
<dbReference type="PANTHER" id="PTHR24056">
    <property type="entry name" value="CELL DIVISION PROTEIN KINASE"/>
    <property type="match status" value="1"/>
</dbReference>
<evidence type="ECO:0000256" key="3">
    <source>
        <dbReference type="ARBA" id="ARBA00022679"/>
    </source>
</evidence>
<protein>
    <recommendedName>
        <fullName evidence="1">cyclin-dependent kinase</fullName>
        <ecNumber evidence="1">2.7.11.22</ecNumber>
    </recommendedName>
</protein>
<keyword evidence="6 9" id="KW-0067">ATP-binding</keyword>
<dbReference type="PROSITE" id="PS00107">
    <property type="entry name" value="PROTEIN_KINASE_ATP"/>
    <property type="match status" value="1"/>
</dbReference>
<evidence type="ECO:0000256" key="1">
    <source>
        <dbReference type="ARBA" id="ARBA00012425"/>
    </source>
</evidence>
<organism evidence="11 12">
    <name type="scientific">Chlorella sorokiniana</name>
    <name type="common">Freshwater green alga</name>
    <dbReference type="NCBI Taxonomy" id="3076"/>
    <lineage>
        <taxon>Eukaryota</taxon>
        <taxon>Viridiplantae</taxon>
        <taxon>Chlorophyta</taxon>
        <taxon>core chlorophytes</taxon>
        <taxon>Trebouxiophyceae</taxon>
        <taxon>Chlorellales</taxon>
        <taxon>Chlorellaceae</taxon>
        <taxon>Chlorella clade</taxon>
        <taxon>Chlorella</taxon>
    </lineage>
</organism>
<dbReference type="OrthoDB" id="1732493at2759"/>
<comment type="caution">
    <text evidence="11">The sequence shown here is derived from an EMBL/GenBank/DDBJ whole genome shotgun (WGS) entry which is preliminary data.</text>
</comment>
<dbReference type="EC" id="2.7.11.22" evidence="1"/>
<dbReference type="InterPro" id="IPR050108">
    <property type="entry name" value="CDK"/>
</dbReference>
<dbReference type="Proteomes" id="UP000239899">
    <property type="component" value="Unassembled WGS sequence"/>
</dbReference>
<dbReference type="Gene3D" id="3.30.200.20">
    <property type="entry name" value="Phosphorylase Kinase, domain 1"/>
    <property type="match status" value="1"/>
</dbReference>
<evidence type="ECO:0000313" key="12">
    <source>
        <dbReference type="Proteomes" id="UP000239899"/>
    </source>
</evidence>
<evidence type="ECO:0000256" key="8">
    <source>
        <dbReference type="ARBA" id="ARBA00048367"/>
    </source>
</evidence>
<keyword evidence="2" id="KW-0723">Serine/threonine-protein kinase</keyword>
<dbReference type="Pfam" id="PF00069">
    <property type="entry name" value="Pkinase"/>
    <property type="match status" value="1"/>
</dbReference>
<evidence type="ECO:0000256" key="9">
    <source>
        <dbReference type="PROSITE-ProRule" id="PRU10141"/>
    </source>
</evidence>
<evidence type="ECO:0000256" key="2">
    <source>
        <dbReference type="ARBA" id="ARBA00022527"/>
    </source>
</evidence>
<evidence type="ECO:0000256" key="5">
    <source>
        <dbReference type="ARBA" id="ARBA00022777"/>
    </source>
</evidence>
<dbReference type="InterPro" id="IPR008266">
    <property type="entry name" value="Tyr_kinase_AS"/>
</dbReference>
<dbReference type="GO" id="GO:0004713">
    <property type="term" value="F:protein tyrosine kinase activity"/>
    <property type="evidence" value="ECO:0007669"/>
    <property type="project" value="InterPro"/>
</dbReference>
<evidence type="ECO:0000256" key="6">
    <source>
        <dbReference type="ARBA" id="ARBA00022840"/>
    </source>
</evidence>
<keyword evidence="12" id="KW-1185">Reference proteome</keyword>
<dbReference type="PROSITE" id="PS50011">
    <property type="entry name" value="PROTEIN_KINASE_DOM"/>
    <property type="match status" value="1"/>
</dbReference>
<evidence type="ECO:0000259" key="10">
    <source>
        <dbReference type="PROSITE" id="PS50011"/>
    </source>
</evidence>
<dbReference type="SUPFAM" id="SSF56112">
    <property type="entry name" value="Protein kinase-like (PK-like)"/>
    <property type="match status" value="1"/>
</dbReference>
<dbReference type="GO" id="GO:0004693">
    <property type="term" value="F:cyclin-dependent protein serine/threonine kinase activity"/>
    <property type="evidence" value="ECO:0007669"/>
    <property type="project" value="UniProtKB-EC"/>
</dbReference>
<dbReference type="InterPro" id="IPR020635">
    <property type="entry name" value="Tyr_kinase_cat_dom"/>
</dbReference>
<evidence type="ECO:0000313" key="11">
    <source>
        <dbReference type="EMBL" id="PRW59823.1"/>
    </source>
</evidence>
<name>A0A2P6U0I4_CHLSO</name>
<keyword evidence="3" id="KW-0808">Transferase</keyword>
<sequence length="344" mass="36536">MFEDLIPGTDRYDVEEEVGHGTFSEVHRARDKQSGAVVALKVSYLQQEGVLPRHVQRELRVLRALAGQPAIVQLLDVQQQEFAVALVLEHCLADLRVLLSALRGAPLDAAVAKAVAQQLLQGLAALHAAGYVHRDVAPSNVLISPTGAIKLGDFGQARRLPGAASAAAAAGAANGIAGPHSDEEDSEGPPGSLTPGACLCTRWYKAPELLFNSRTYTRAVDLWGVGCIIAELLAGKALFAGSSDISQLAAMSDLLGSISEERWPGVRDLPDWGKLIFEQEPPKDLATALPGTPPEAVQLVGALLQYNPEHRLTAQQALASEWFRSEPLPAGPEALLAIAREALD</sequence>
<evidence type="ECO:0000256" key="4">
    <source>
        <dbReference type="ARBA" id="ARBA00022741"/>
    </source>
</evidence>
<reference evidence="11 12" key="1">
    <citation type="journal article" date="2018" name="Plant J.">
        <title>Genome sequences of Chlorella sorokiniana UTEX 1602 and Micractinium conductrix SAG 241.80: implications to maltose excretion by a green alga.</title>
        <authorList>
            <person name="Arriola M.B."/>
            <person name="Velmurugan N."/>
            <person name="Zhang Y."/>
            <person name="Plunkett M.H."/>
            <person name="Hondzo H."/>
            <person name="Barney B.M."/>
        </authorList>
    </citation>
    <scope>NUCLEOTIDE SEQUENCE [LARGE SCALE GENOMIC DNA]</scope>
    <source>
        <strain evidence="12">UTEX 1602</strain>
    </source>
</reference>
<dbReference type="Gene3D" id="1.10.510.10">
    <property type="entry name" value="Transferase(Phosphotransferase) domain 1"/>
    <property type="match status" value="1"/>
</dbReference>
<proteinExistence type="predicted"/>
<keyword evidence="5 11" id="KW-0418">Kinase</keyword>
<dbReference type="SMART" id="SM00219">
    <property type="entry name" value="TyrKc"/>
    <property type="match status" value="1"/>
</dbReference>
<dbReference type="AlphaFoldDB" id="A0A2P6U0I4"/>
<accession>A0A2P6U0I4</accession>
<dbReference type="PROSITE" id="PS00109">
    <property type="entry name" value="PROTEIN_KINASE_TYR"/>
    <property type="match status" value="1"/>
</dbReference>
<evidence type="ECO:0000256" key="7">
    <source>
        <dbReference type="ARBA" id="ARBA00047811"/>
    </source>
</evidence>
<dbReference type="InterPro" id="IPR017441">
    <property type="entry name" value="Protein_kinase_ATP_BS"/>
</dbReference>
<dbReference type="InterPro" id="IPR011009">
    <property type="entry name" value="Kinase-like_dom_sf"/>
</dbReference>
<dbReference type="STRING" id="3076.A0A2P6U0I4"/>
<feature type="domain" description="Protein kinase" evidence="10">
    <location>
        <begin position="12"/>
        <end position="323"/>
    </location>
</feature>
<dbReference type="EMBL" id="LHPG02000003">
    <property type="protein sequence ID" value="PRW59823.1"/>
    <property type="molecule type" value="Genomic_DNA"/>
</dbReference>
<dbReference type="PANTHER" id="PTHR24056:SF171">
    <property type="entry name" value="CYCLIN-DEPENDENT KINASE 20"/>
    <property type="match status" value="1"/>
</dbReference>
<dbReference type="InterPro" id="IPR000719">
    <property type="entry name" value="Prot_kinase_dom"/>
</dbReference>
<comment type="catalytic activity">
    <reaction evidence="7">
        <text>L-threonyl-[protein] + ATP = O-phospho-L-threonyl-[protein] + ADP + H(+)</text>
        <dbReference type="Rhea" id="RHEA:46608"/>
        <dbReference type="Rhea" id="RHEA-COMP:11060"/>
        <dbReference type="Rhea" id="RHEA-COMP:11605"/>
        <dbReference type="ChEBI" id="CHEBI:15378"/>
        <dbReference type="ChEBI" id="CHEBI:30013"/>
        <dbReference type="ChEBI" id="CHEBI:30616"/>
        <dbReference type="ChEBI" id="CHEBI:61977"/>
        <dbReference type="ChEBI" id="CHEBI:456216"/>
        <dbReference type="EC" id="2.7.11.22"/>
    </reaction>
</comment>
<feature type="binding site" evidence="9">
    <location>
        <position position="41"/>
    </location>
    <ligand>
        <name>ATP</name>
        <dbReference type="ChEBI" id="CHEBI:30616"/>
    </ligand>
</feature>
<dbReference type="GO" id="GO:0005524">
    <property type="term" value="F:ATP binding"/>
    <property type="evidence" value="ECO:0007669"/>
    <property type="project" value="UniProtKB-UniRule"/>
</dbReference>